<organism evidence="1 2">
    <name type="scientific">Acropora cervicornis</name>
    <name type="common">Staghorn coral</name>
    <dbReference type="NCBI Taxonomy" id="6130"/>
    <lineage>
        <taxon>Eukaryota</taxon>
        <taxon>Metazoa</taxon>
        <taxon>Cnidaria</taxon>
        <taxon>Anthozoa</taxon>
        <taxon>Hexacorallia</taxon>
        <taxon>Scleractinia</taxon>
        <taxon>Astrocoeniina</taxon>
        <taxon>Acroporidae</taxon>
        <taxon>Acropora</taxon>
    </lineage>
</organism>
<dbReference type="AlphaFoldDB" id="A0AAD9VFQ5"/>
<proteinExistence type="predicted"/>
<reference evidence="1" key="2">
    <citation type="journal article" date="2023" name="Science">
        <title>Genomic signatures of disease resistance in endangered staghorn corals.</title>
        <authorList>
            <person name="Vollmer S.V."/>
            <person name="Selwyn J.D."/>
            <person name="Despard B.A."/>
            <person name="Roesel C.L."/>
        </authorList>
    </citation>
    <scope>NUCLEOTIDE SEQUENCE</scope>
    <source>
        <strain evidence="1">K2</strain>
    </source>
</reference>
<reference evidence="1" key="1">
    <citation type="journal article" date="2023" name="G3 (Bethesda)">
        <title>Whole genome assembly and annotation of the endangered Caribbean coral Acropora cervicornis.</title>
        <authorList>
            <person name="Selwyn J.D."/>
            <person name="Vollmer S.V."/>
        </authorList>
    </citation>
    <scope>NUCLEOTIDE SEQUENCE</scope>
    <source>
        <strain evidence="1">K2</strain>
    </source>
</reference>
<evidence type="ECO:0000313" key="1">
    <source>
        <dbReference type="EMBL" id="KAK2572225.1"/>
    </source>
</evidence>
<dbReference type="Proteomes" id="UP001249851">
    <property type="component" value="Unassembled WGS sequence"/>
</dbReference>
<keyword evidence="2" id="KW-1185">Reference proteome</keyword>
<accession>A0AAD9VFQ5</accession>
<sequence>MKKQSKVNRNYHFVILYKFRIVVAALRVLTCEKNERITKTNRYGYDLVKSKQNSVVYLGQQKPI</sequence>
<gene>
    <name evidence="1" type="ORF">P5673_002440</name>
</gene>
<comment type="caution">
    <text evidence="1">The sequence shown here is derived from an EMBL/GenBank/DDBJ whole genome shotgun (WGS) entry which is preliminary data.</text>
</comment>
<dbReference type="EMBL" id="JARQWQ010000004">
    <property type="protein sequence ID" value="KAK2572225.1"/>
    <property type="molecule type" value="Genomic_DNA"/>
</dbReference>
<name>A0AAD9VFQ5_ACRCE</name>
<evidence type="ECO:0000313" key="2">
    <source>
        <dbReference type="Proteomes" id="UP001249851"/>
    </source>
</evidence>
<protein>
    <submittedName>
        <fullName evidence="1">Uncharacterized protein</fullName>
    </submittedName>
</protein>